<dbReference type="Pfam" id="PF25917">
    <property type="entry name" value="BSH_RND"/>
    <property type="match status" value="1"/>
</dbReference>
<dbReference type="Gene3D" id="2.40.50.100">
    <property type="match status" value="2"/>
</dbReference>
<reference evidence="6 7" key="1">
    <citation type="submission" date="2019-03" db="EMBL/GenBank/DDBJ databases">
        <title>Genomic Encyclopedia of Type Strains, Phase IV (KMG-IV): sequencing the most valuable type-strain genomes for metagenomic binning, comparative biology and taxonomic classification.</title>
        <authorList>
            <person name="Goeker M."/>
        </authorList>
    </citation>
    <scope>NUCLEOTIDE SEQUENCE [LARGE SCALE GENOMIC DNA]</scope>
    <source>
        <strain evidence="6 7">DSM 654</strain>
    </source>
</reference>
<name>A0A4V6P2H8_ROSSA</name>
<keyword evidence="2" id="KW-0175">Coiled coil</keyword>
<comment type="caution">
    <text evidence="6">The sequence shown here is derived from an EMBL/GenBank/DDBJ whole genome shotgun (WGS) entry which is preliminary data.</text>
</comment>
<dbReference type="RefSeq" id="WP_132575033.1">
    <property type="nucleotide sequence ID" value="NZ_CBCSGL010000033.1"/>
</dbReference>
<protein>
    <submittedName>
        <fullName evidence="6">HlyD family secretion protein</fullName>
    </submittedName>
</protein>
<proteinExistence type="inferred from homology"/>
<accession>A0A4V6P2H8</accession>
<dbReference type="PANTHER" id="PTHR30469:SF15">
    <property type="entry name" value="HLYD FAMILY OF SECRETION PROTEINS"/>
    <property type="match status" value="1"/>
</dbReference>
<dbReference type="Gene3D" id="2.40.420.20">
    <property type="match status" value="1"/>
</dbReference>
<feature type="domain" description="Multidrug resistance protein MdtA-like alpha-helical hairpin" evidence="3">
    <location>
        <begin position="123"/>
        <end position="179"/>
    </location>
</feature>
<dbReference type="PANTHER" id="PTHR30469">
    <property type="entry name" value="MULTIDRUG RESISTANCE PROTEIN MDTA"/>
    <property type="match status" value="1"/>
</dbReference>
<dbReference type="GO" id="GO:1990281">
    <property type="term" value="C:efflux pump complex"/>
    <property type="evidence" value="ECO:0007669"/>
    <property type="project" value="TreeGrafter"/>
</dbReference>
<evidence type="ECO:0000256" key="2">
    <source>
        <dbReference type="SAM" id="Coils"/>
    </source>
</evidence>
<dbReference type="InterPro" id="IPR058625">
    <property type="entry name" value="MdtA-like_BSH"/>
</dbReference>
<dbReference type="AlphaFoldDB" id="A0A4V6P2H8"/>
<evidence type="ECO:0000313" key="7">
    <source>
        <dbReference type="Proteomes" id="UP000295110"/>
    </source>
</evidence>
<dbReference type="GO" id="GO:0015562">
    <property type="term" value="F:efflux transmembrane transporter activity"/>
    <property type="evidence" value="ECO:0007669"/>
    <property type="project" value="TreeGrafter"/>
</dbReference>
<dbReference type="OrthoDB" id="9806939at2"/>
<dbReference type="Proteomes" id="UP000295110">
    <property type="component" value="Unassembled WGS sequence"/>
</dbReference>
<gene>
    <name evidence="6" type="ORF">EV671_103017</name>
</gene>
<dbReference type="EMBL" id="SMBU01000030">
    <property type="protein sequence ID" value="TCU90669.1"/>
    <property type="molecule type" value="Genomic_DNA"/>
</dbReference>
<dbReference type="InterPro" id="IPR006143">
    <property type="entry name" value="RND_pump_MFP"/>
</dbReference>
<feature type="domain" description="CusB-like beta-barrel" evidence="5">
    <location>
        <begin position="248"/>
        <end position="318"/>
    </location>
</feature>
<dbReference type="InterPro" id="IPR058624">
    <property type="entry name" value="MdtA-like_HH"/>
</dbReference>
<dbReference type="InterPro" id="IPR058792">
    <property type="entry name" value="Beta-barrel_RND_2"/>
</dbReference>
<comment type="similarity">
    <text evidence="1">Belongs to the membrane fusion protein (MFP) (TC 8.A.1) family.</text>
</comment>
<evidence type="ECO:0000259" key="5">
    <source>
        <dbReference type="Pfam" id="PF25954"/>
    </source>
</evidence>
<evidence type="ECO:0000256" key="1">
    <source>
        <dbReference type="ARBA" id="ARBA00009477"/>
    </source>
</evidence>
<organism evidence="6 7">
    <name type="scientific">Roseateles saccharophilus</name>
    <name type="common">Pseudomonas saccharophila</name>
    <dbReference type="NCBI Taxonomy" id="304"/>
    <lineage>
        <taxon>Bacteria</taxon>
        <taxon>Pseudomonadati</taxon>
        <taxon>Pseudomonadota</taxon>
        <taxon>Betaproteobacteria</taxon>
        <taxon>Burkholderiales</taxon>
        <taxon>Sphaerotilaceae</taxon>
        <taxon>Roseateles</taxon>
    </lineage>
</organism>
<sequence>MRAVYLGAGLAVAALLAWQGSVLLLGPRVQTVGVAPRDLVRSVVATGRVEAPHRVDVGAQIVGTVLRVPVDEGQTVKAGQPLVELDDGELRAAAREADVAVAQARARLRQLQEVQRPVAVQGLRQAQATLDNARATQRRQEELFAQGYVGQAALDDARKSVELADAQLGAARKQLESAQPGGSDVAIAAAALAQAQANAEMAQARLRYATVSAPVDGVLISRDVERGDVVQPGKTLMVLSPAGETQLVVQFDEKNLGLLALGQKALASADAFADQRFAAELTYINPGVDVQRGSVEVKLRVPTPPAYLRQDMTVSVDVEVARRAHALAVPVDLLHDAETAKPWVLKVDAGHARRQPVRLGLRGTGLVEVLDGLKPGDQLVPASAGVSEGGRLRAAGGTP</sequence>
<keyword evidence="7" id="KW-1185">Reference proteome</keyword>
<dbReference type="Gene3D" id="1.10.287.470">
    <property type="entry name" value="Helix hairpin bin"/>
    <property type="match status" value="3"/>
</dbReference>
<dbReference type="Pfam" id="PF25876">
    <property type="entry name" value="HH_MFP_RND"/>
    <property type="match status" value="1"/>
</dbReference>
<evidence type="ECO:0000259" key="3">
    <source>
        <dbReference type="Pfam" id="PF25876"/>
    </source>
</evidence>
<evidence type="ECO:0000259" key="4">
    <source>
        <dbReference type="Pfam" id="PF25917"/>
    </source>
</evidence>
<feature type="domain" description="Multidrug resistance protein MdtA-like barrel-sandwich hybrid" evidence="4">
    <location>
        <begin position="54"/>
        <end position="237"/>
    </location>
</feature>
<dbReference type="SUPFAM" id="SSF111369">
    <property type="entry name" value="HlyD-like secretion proteins"/>
    <property type="match status" value="3"/>
</dbReference>
<dbReference type="Pfam" id="PF25954">
    <property type="entry name" value="Beta-barrel_RND_2"/>
    <property type="match status" value="1"/>
</dbReference>
<evidence type="ECO:0000313" key="6">
    <source>
        <dbReference type="EMBL" id="TCU90669.1"/>
    </source>
</evidence>
<dbReference type="Gene3D" id="2.40.30.170">
    <property type="match status" value="1"/>
</dbReference>
<feature type="coiled-coil region" evidence="2">
    <location>
        <begin position="94"/>
        <end position="205"/>
    </location>
</feature>
<dbReference type="NCBIfam" id="TIGR01730">
    <property type="entry name" value="RND_mfp"/>
    <property type="match status" value="1"/>
</dbReference>